<dbReference type="PIRSF" id="PIRSF011312">
    <property type="entry name" value="Cell_cycle_HUS1"/>
    <property type="match status" value="1"/>
</dbReference>
<dbReference type="InterPro" id="IPR007150">
    <property type="entry name" value="HUS1/Mec3"/>
</dbReference>
<dbReference type="GO" id="GO:0000723">
    <property type="term" value="P:telomere maintenance"/>
    <property type="evidence" value="ECO:0007669"/>
    <property type="project" value="TreeGrafter"/>
</dbReference>
<evidence type="ECO:0000256" key="2">
    <source>
        <dbReference type="PIRNR" id="PIRNR011312"/>
    </source>
</evidence>
<dbReference type="Proteomes" id="UP000081671">
    <property type="component" value="Unplaced"/>
</dbReference>
<dbReference type="GO" id="GO:0030896">
    <property type="term" value="C:checkpoint clamp complex"/>
    <property type="evidence" value="ECO:0007669"/>
    <property type="project" value="InterPro"/>
</dbReference>
<dbReference type="GO" id="GO:0000724">
    <property type="term" value="P:double-strand break repair via homologous recombination"/>
    <property type="evidence" value="ECO:0007669"/>
    <property type="project" value="TreeGrafter"/>
</dbReference>
<dbReference type="InParanoid" id="A0A1S3GQN0"/>
<gene>
    <name evidence="4" type="primary">LOC106000472</name>
</gene>
<dbReference type="RefSeq" id="XP_012891198.1">
    <property type="nucleotide sequence ID" value="XM_013035744.1"/>
</dbReference>
<dbReference type="GO" id="GO:0031573">
    <property type="term" value="P:mitotic intra-S DNA damage checkpoint signaling"/>
    <property type="evidence" value="ECO:0007669"/>
    <property type="project" value="TreeGrafter"/>
</dbReference>
<evidence type="ECO:0000313" key="4">
    <source>
        <dbReference type="RefSeq" id="XP_012891198.1"/>
    </source>
</evidence>
<proteinExistence type="inferred from homology"/>
<dbReference type="KEGG" id="dord:106000472"/>
<dbReference type="GO" id="GO:0044778">
    <property type="term" value="P:meiotic DNA integrity checkpoint signaling"/>
    <property type="evidence" value="ECO:0007669"/>
    <property type="project" value="TreeGrafter"/>
</dbReference>
<dbReference type="GO" id="GO:0006289">
    <property type="term" value="P:nucleotide-excision repair"/>
    <property type="evidence" value="ECO:0007669"/>
    <property type="project" value="TreeGrafter"/>
</dbReference>
<dbReference type="Gene3D" id="3.70.10.10">
    <property type="match status" value="1"/>
</dbReference>
<sequence length="282" mass="32529">MEVSGIPFLSRNFSLTTPVGVINMLTNLAKGCILHICPDKLNFILLGSPESGGASLWCELPQENFFSTFQMQGISAEYNEIYLQVQLENITRVVNTPHSTETLRIKFINKYSGILKFCIKQLPESNRSRTMTYYFPIVVIPTNFWIELQEPIVPDLDVSIYLPVLKTLKNFVEKMKHINNHIIIEANQNGELNLKMENELVSVTTYFQDLGNPPLALENDSQDRHLEEMAEMHINIYQLLHFLGGVQDNPTKAIFNMVRNRISYFEFLYEIFSVKYFIPALH</sequence>
<name>A0A1S3GQN0_DIPOR</name>
<keyword evidence="3" id="KW-1185">Reference proteome</keyword>
<reference evidence="4" key="1">
    <citation type="submission" date="2025-08" db="UniProtKB">
        <authorList>
            <consortium name="RefSeq"/>
        </authorList>
    </citation>
    <scope>IDENTIFICATION</scope>
    <source>
        <tissue evidence="4">Kidney</tissue>
    </source>
</reference>
<dbReference type="PANTHER" id="PTHR12900">
    <property type="entry name" value="MITOTIC AND DNA DAMAGE CHECKPOINT PROTEIN HUS1"/>
    <property type="match status" value="1"/>
</dbReference>
<organism evidence="3 4">
    <name type="scientific">Dipodomys ordii</name>
    <name type="common">Ord's kangaroo rat</name>
    <dbReference type="NCBI Taxonomy" id="10020"/>
    <lineage>
        <taxon>Eukaryota</taxon>
        <taxon>Metazoa</taxon>
        <taxon>Chordata</taxon>
        <taxon>Craniata</taxon>
        <taxon>Vertebrata</taxon>
        <taxon>Euteleostomi</taxon>
        <taxon>Mammalia</taxon>
        <taxon>Eutheria</taxon>
        <taxon>Euarchontoglires</taxon>
        <taxon>Glires</taxon>
        <taxon>Rodentia</taxon>
        <taxon>Castorimorpha</taxon>
        <taxon>Heteromyidae</taxon>
        <taxon>Dipodomyinae</taxon>
        <taxon>Dipodomys</taxon>
    </lineage>
</organism>
<evidence type="ECO:0000256" key="1">
    <source>
        <dbReference type="ARBA" id="ARBA00005563"/>
    </source>
</evidence>
<dbReference type="PANTHER" id="PTHR12900:SF4">
    <property type="entry name" value="CHECKPOINT PROTEIN HUS1"/>
    <property type="match status" value="1"/>
</dbReference>
<evidence type="ECO:0000313" key="3">
    <source>
        <dbReference type="Proteomes" id="UP000081671"/>
    </source>
</evidence>
<dbReference type="GO" id="GO:0033314">
    <property type="term" value="P:mitotic DNA replication checkpoint signaling"/>
    <property type="evidence" value="ECO:0007669"/>
    <property type="project" value="TreeGrafter"/>
</dbReference>
<dbReference type="InterPro" id="IPR016580">
    <property type="entry name" value="HUS1"/>
</dbReference>
<dbReference type="GO" id="GO:0035861">
    <property type="term" value="C:site of double-strand break"/>
    <property type="evidence" value="ECO:0007669"/>
    <property type="project" value="TreeGrafter"/>
</dbReference>
<comment type="similarity">
    <text evidence="1 2">Belongs to the HUS1 family.</text>
</comment>
<dbReference type="OrthoDB" id="10063861at2759"/>
<accession>A0A1S3GQN0</accession>
<dbReference type="GeneID" id="106000472"/>
<dbReference type="GO" id="GO:0005730">
    <property type="term" value="C:nucleolus"/>
    <property type="evidence" value="ECO:0007669"/>
    <property type="project" value="InterPro"/>
</dbReference>
<dbReference type="AlphaFoldDB" id="A0A1S3GQN0"/>
<protein>
    <recommendedName>
        <fullName evidence="2">Checkpoint protein</fullName>
    </recommendedName>
</protein>
<dbReference type="Pfam" id="PF04005">
    <property type="entry name" value="Hus1"/>
    <property type="match status" value="1"/>
</dbReference>